<feature type="domain" description="LRAT" evidence="5">
    <location>
        <begin position="29"/>
        <end position="139"/>
    </location>
</feature>
<dbReference type="GO" id="GO:0070292">
    <property type="term" value="P:N-acylphosphatidylethanolamine metabolic process"/>
    <property type="evidence" value="ECO:0007669"/>
    <property type="project" value="TreeGrafter"/>
</dbReference>
<evidence type="ECO:0000313" key="6">
    <source>
        <dbReference type="Ensembl" id="ENSLCAP00010056698.1"/>
    </source>
</evidence>
<dbReference type="GO" id="GO:0008970">
    <property type="term" value="F:phospholipase A1 activity"/>
    <property type="evidence" value="ECO:0007669"/>
    <property type="project" value="TreeGrafter"/>
</dbReference>
<dbReference type="Ensembl" id="ENSLCAT00010058244.1">
    <property type="protein sequence ID" value="ENSLCAP00010056698.1"/>
    <property type="gene ID" value="ENSLCAG00010026468.1"/>
</dbReference>
<keyword evidence="4" id="KW-0443">Lipid metabolism</keyword>
<organism evidence="6 7">
    <name type="scientific">Lates calcarifer</name>
    <name type="common">Barramundi</name>
    <name type="synonym">Holocentrus calcarifer</name>
    <dbReference type="NCBI Taxonomy" id="8187"/>
    <lineage>
        <taxon>Eukaryota</taxon>
        <taxon>Metazoa</taxon>
        <taxon>Chordata</taxon>
        <taxon>Craniata</taxon>
        <taxon>Vertebrata</taxon>
        <taxon>Euteleostomi</taxon>
        <taxon>Actinopterygii</taxon>
        <taxon>Neopterygii</taxon>
        <taxon>Teleostei</taxon>
        <taxon>Neoteleostei</taxon>
        <taxon>Acanthomorphata</taxon>
        <taxon>Carangaria</taxon>
        <taxon>Carangaria incertae sedis</taxon>
        <taxon>Centropomidae</taxon>
        <taxon>Lates</taxon>
    </lineage>
</organism>
<keyword evidence="7" id="KW-1185">Reference proteome</keyword>
<accession>A0A4W6G1P3</accession>
<dbReference type="Proteomes" id="UP000314980">
    <property type="component" value="Unassembled WGS sequence"/>
</dbReference>
<reference evidence="6" key="2">
    <citation type="submission" date="2025-05" db="UniProtKB">
        <authorList>
            <consortium name="Ensembl"/>
        </authorList>
    </citation>
    <scope>IDENTIFICATION</scope>
</reference>
<proteinExistence type="inferred from homology"/>
<sequence>MTLKSHHCISCCVLIFGPQNDFFLQPGDLIEIFRGSYQHWAVYIGDGLVVHFTTTGEGGVASLLHDRAKVKKEKLLAVVGTDKWHINNTLDKKYKPFPADNIVQAACVLVDIELPYNVIRFNCEHFANEMRYHKAVSRQVDVRFVKQWCLVISCGMGEMFDVTQRLSQSRFQGRTKC</sequence>
<keyword evidence="2" id="KW-0808">Transferase</keyword>
<dbReference type="InterPro" id="IPR007053">
    <property type="entry name" value="LRAT_dom"/>
</dbReference>
<dbReference type="PANTHER" id="PTHR13943">
    <property type="entry name" value="HRAS-LIKE SUPPRESSOR - RELATED"/>
    <property type="match status" value="1"/>
</dbReference>
<dbReference type="Pfam" id="PF04970">
    <property type="entry name" value="LRAT"/>
    <property type="match status" value="1"/>
</dbReference>
<dbReference type="Ensembl" id="ENSLCAT00010045031.1">
    <property type="protein sequence ID" value="ENSLCAP00010043939.1"/>
    <property type="gene ID" value="ENSLCAG00010020469.1"/>
</dbReference>
<name>A0A4W6G1P3_LATCA</name>
<evidence type="ECO:0000256" key="4">
    <source>
        <dbReference type="ARBA" id="ARBA00023098"/>
    </source>
</evidence>
<dbReference type="InterPro" id="IPR051496">
    <property type="entry name" value="H-rev107_PLA/AT"/>
</dbReference>
<dbReference type="STRING" id="8187.ENSLCAP00010043939"/>
<keyword evidence="3" id="KW-0378">Hydrolase</keyword>
<reference evidence="7" key="1">
    <citation type="submission" date="2015-09" db="EMBL/GenBank/DDBJ databases">
        <authorList>
            <person name="Sai Rama Sridatta P."/>
        </authorList>
    </citation>
    <scope>NUCLEOTIDE SEQUENCE [LARGE SCALE GENOMIC DNA]</scope>
</reference>
<evidence type="ECO:0000256" key="1">
    <source>
        <dbReference type="ARBA" id="ARBA00007824"/>
    </source>
</evidence>
<dbReference type="PANTHER" id="PTHR13943:SF31">
    <property type="entry name" value="PHOSPHOLIPASE A AND ACYLTRANSFERASE 3"/>
    <property type="match status" value="1"/>
</dbReference>
<dbReference type="GO" id="GO:0016410">
    <property type="term" value="F:N-acyltransferase activity"/>
    <property type="evidence" value="ECO:0007669"/>
    <property type="project" value="TreeGrafter"/>
</dbReference>
<dbReference type="Gene3D" id="3.90.1720.10">
    <property type="entry name" value="endopeptidase domain like (from Nostoc punctiforme)"/>
    <property type="match status" value="1"/>
</dbReference>
<evidence type="ECO:0000256" key="2">
    <source>
        <dbReference type="ARBA" id="ARBA00022679"/>
    </source>
</evidence>
<evidence type="ECO:0000259" key="5">
    <source>
        <dbReference type="PROSITE" id="PS51934"/>
    </source>
</evidence>
<evidence type="ECO:0000256" key="3">
    <source>
        <dbReference type="ARBA" id="ARBA00022801"/>
    </source>
</evidence>
<dbReference type="GO" id="GO:0004623">
    <property type="term" value="F:phospholipase A2 activity"/>
    <property type="evidence" value="ECO:0007669"/>
    <property type="project" value="TreeGrafter"/>
</dbReference>
<dbReference type="PROSITE" id="PS51934">
    <property type="entry name" value="LRAT"/>
    <property type="match status" value="1"/>
</dbReference>
<comment type="similarity">
    <text evidence="1">Belongs to the H-rev107 family.</text>
</comment>
<evidence type="ECO:0000313" key="7">
    <source>
        <dbReference type="Proteomes" id="UP000314980"/>
    </source>
</evidence>
<dbReference type="AlphaFoldDB" id="A0A4W6G1P3"/>
<protein>
    <recommendedName>
        <fullName evidence="5">LRAT domain-containing protein</fullName>
    </recommendedName>
</protein>
<dbReference type="GeneTree" id="ENSGT00940000162660"/>
<dbReference type="GO" id="GO:0005737">
    <property type="term" value="C:cytoplasm"/>
    <property type="evidence" value="ECO:0007669"/>
    <property type="project" value="TreeGrafter"/>
</dbReference>